<keyword evidence="3" id="KW-0963">Cytoplasm</keyword>
<keyword evidence="4" id="KW-0969">Cilium</keyword>
<evidence type="ECO:0000256" key="4">
    <source>
        <dbReference type="ARBA" id="ARBA00023069"/>
    </source>
</evidence>
<evidence type="ECO:0000259" key="9">
    <source>
        <dbReference type="Pfam" id="PF22544"/>
    </source>
</evidence>
<dbReference type="Proteomes" id="UP000218896">
    <property type="component" value="Unassembled WGS sequence"/>
</dbReference>
<dbReference type="Pfam" id="PF22544">
    <property type="entry name" value="HYDIN_VesB_CFA65-like_Ig"/>
    <property type="match status" value="2"/>
</dbReference>
<evidence type="ECO:0000256" key="7">
    <source>
        <dbReference type="SAM" id="SignalP"/>
    </source>
</evidence>
<comment type="subcellular location">
    <subcellularLocation>
        <location evidence="1">Cell projection</location>
        <location evidence="1">Cilium</location>
    </subcellularLocation>
    <subcellularLocation>
        <location evidence="2">Cytoplasm</location>
    </subcellularLocation>
</comment>
<dbReference type="Pfam" id="PF20611">
    <property type="entry name" value="DUF6801"/>
    <property type="match status" value="1"/>
</dbReference>
<feature type="chain" id="PRO_5012064589" description="Choice-of-anchor D domain-containing protein" evidence="7">
    <location>
        <begin position="40"/>
        <end position="651"/>
    </location>
</feature>
<feature type="domain" description="DUF6801" evidence="8">
    <location>
        <begin position="48"/>
        <end position="196"/>
    </location>
</feature>
<evidence type="ECO:0000256" key="6">
    <source>
        <dbReference type="SAM" id="MobiDB-lite"/>
    </source>
</evidence>
<protein>
    <recommendedName>
        <fullName evidence="12">Choice-of-anchor D domain-containing protein</fullName>
    </recommendedName>
</protein>
<evidence type="ECO:0000313" key="10">
    <source>
        <dbReference type="EMBL" id="PAU81055.1"/>
    </source>
</evidence>
<dbReference type="EMBL" id="NSKD01000002">
    <property type="protein sequence ID" value="PAU81055.1"/>
    <property type="molecule type" value="Genomic_DNA"/>
</dbReference>
<reference evidence="10 11" key="1">
    <citation type="submission" date="2017-08" db="EMBL/GenBank/DDBJ databases">
        <title>Halovibrio sewagensis sp. nov., isolated from wastewater of high salinity.</title>
        <authorList>
            <person name="Dong X."/>
            <person name="Zhang G."/>
        </authorList>
    </citation>
    <scope>NUCLEOTIDE SEQUENCE [LARGE SCALE GENOMIC DNA]</scope>
    <source>
        <strain evidence="10 11">YL5-2</strain>
    </source>
</reference>
<evidence type="ECO:0000256" key="3">
    <source>
        <dbReference type="ARBA" id="ARBA00022490"/>
    </source>
</evidence>
<feature type="signal peptide" evidence="7">
    <location>
        <begin position="1"/>
        <end position="39"/>
    </location>
</feature>
<evidence type="ECO:0008006" key="12">
    <source>
        <dbReference type="Google" id="ProtNLM"/>
    </source>
</evidence>
<dbReference type="InterPro" id="IPR053879">
    <property type="entry name" value="HYDIN_VesB_CFA65-like_Ig"/>
</dbReference>
<sequence>MRMTLMNAITEKPTSKPGRLLLSSAVAALLATGATTVNAEEVSLTVEHTCPLPIIGEQPLVSEISADLPAEVTAGESTGELNINAVTTINNTARQGLYAVGGRTLEGTATAENNIALPESDQPLSVTLNIPQQPIPGESGSFTVDSSATVDPLTFDNPGQGTITVGDLQLDQIVRDVDGNIANDPVGEFTSDCTLVGNMEDMVLHTFEVVPDETQPANITVDPQDTLDLGSAMAGSPLNGSITVGNDGGEALNVNSVTIAGANADLFTQSNDCTTLDPGQSCSVDVNFQASQPGTYSASVQIDSTDPDAEDSPKVVDLTAEATEQPKPALELSAPEVDFGTIDLANTNSAEQTLDLTNTGEANLEINDLSIANNPDGVFTQTNDCPSGLSPEQSCTVTATFQTNQVGDYSANLEVATNLENSPETVTLSGTAEDTSGDNGDGDNGDGDNGDGDNGDGDNGNGGSEPVDVTFDLEGVTNVSANGSDVPLNGQIDSQINLGTGEFTADLQLDPTQAQFQISELFHKIQGRADIEFEPVGETTGTLDLETGQLTAESELMIKIPEARVSIIGFGFGSDGIRIGGGHSCQTAEPATINLSSPEGEEFDPLQGGTVTGTYVAPELEDCGLLTGILNEFFEGPGNTIELELSPRFEE</sequence>
<evidence type="ECO:0000256" key="2">
    <source>
        <dbReference type="ARBA" id="ARBA00004496"/>
    </source>
</evidence>
<feature type="domain" description="HYDIN/VesB/CFA65-like Ig-like" evidence="9">
    <location>
        <begin position="224"/>
        <end position="309"/>
    </location>
</feature>
<keyword evidence="11" id="KW-1185">Reference proteome</keyword>
<accession>A0A2A2F8Z0</accession>
<dbReference type="InterPro" id="IPR033305">
    <property type="entry name" value="Hydin-like"/>
</dbReference>
<evidence type="ECO:0000256" key="1">
    <source>
        <dbReference type="ARBA" id="ARBA00004138"/>
    </source>
</evidence>
<dbReference type="Gene3D" id="2.60.40.10">
    <property type="entry name" value="Immunoglobulins"/>
    <property type="match status" value="2"/>
</dbReference>
<keyword evidence="5" id="KW-0966">Cell projection</keyword>
<keyword evidence="7" id="KW-0732">Signal</keyword>
<name>A0A2A2F8Z0_9GAMM</name>
<feature type="compositionally biased region" description="Polar residues" evidence="6">
    <location>
        <begin position="421"/>
        <end position="434"/>
    </location>
</feature>
<dbReference type="GO" id="GO:0005737">
    <property type="term" value="C:cytoplasm"/>
    <property type="evidence" value="ECO:0007669"/>
    <property type="project" value="UniProtKB-SubCell"/>
</dbReference>
<comment type="caution">
    <text evidence="10">The sequence shown here is derived from an EMBL/GenBank/DDBJ whole genome shotgun (WGS) entry which is preliminary data.</text>
</comment>
<evidence type="ECO:0000256" key="5">
    <source>
        <dbReference type="ARBA" id="ARBA00023273"/>
    </source>
</evidence>
<evidence type="ECO:0000313" key="11">
    <source>
        <dbReference type="Proteomes" id="UP000218896"/>
    </source>
</evidence>
<dbReference type="NCBIfam" id="NF012200">
    <property type="entry name" value="choice_anch_D"/>
    <property type="match status" value="2"/>
</dbReference>
<feature type="region of interest" description="Disordered" evidence="6">
    <location>
        <begin position="421"/>
        <end position="469"/>
    </location>
</feature>
<feature type="domain" description="HYDIN/VesB/CFA65-like Ig-like" evidence="9">
    <location>
        <begin position="328"/>
        <end position="430"/>
    </location>
</feature>
<dbReference type="InterPro" id="IPR013783">
    <property type="entry name" value="Ig-like_fold"/>
</dbReference>
<dbReference type="PANTHER" id="PTHR23053:SF0">
    <property type="entry name" value="HYDROCEPHALUS-INDUCING PROTEIN HOMOLOG"/>
    <property type="match status" value="1"/>
</dbReference>
<organism evidence="10 11">
    <name type="scientific">Halovibrio salipaludis</name>
    <dbReference type="NCBI Taxonomy" id="2032626"/>
    <lineage>
        <taxon>Bacteria</taxon>
        <taxon>Pseudomonadati</taxon>
        <taxon>Pseudomonadota</taxon>
        <taxon>Gammaproteobacteria</taxon>
        <taxon>Oceanospirillales</taxon>
        <taxon>Halomonadaceae</taxon>
        <taxon>Halovibrio</taxon>
    </lineage>
</organism>
<dbReference type="PANTHER" id="PTHR23053">
    <property type="entry name" value="DLEC1 DELETED IN LUNG AND ESOPHAGEAL CANCER 1"/>
    <property type="match status" value="1"/>
</dbReference>
<evidence type="ECO:0000259" key="8">
    <source>
        <dbReference type="Pfam" id="PF20611"/>
    </source>
</evidence>
<feature type="compositionally biased region" description="Acidic residues" evidence="6">
    <location>
        <begin position="440"/>
        <end position="456"/>
    </location>
</feature>
<dbReference type="AlphaFoldDB" id="A0A2A2F8Z0"/>
<gene>
    <name evidence="10" type="ORF">CK501_05690</name>
</gene>
<proteinExistence type="predicted"/>
<dbReference type="InterPro" id="IPR046542">
    <property type="entry name" value="DUF6801"/>
</dbReference>